<evidence type="ECO:0000256" key="10">
    <source>
        <dbReference type="ARBA" id="ARBA00022777"/>
    </source>
</evidence>
<dbReference type="InterPro" id="IPR017055">
    <property type="entry name" value="Sig_transdc_His_kinase_DctB"/>
</dbReference>
<evidence type="ECO:0000256" key="11">
    <source>
        <dbReference type="ARBA" id="ARBA00022840"/>
    </source>
</evidence>
<dbReference type="GO" id="GO:0000155">
    <property type="term" value="F:phosphorelay sensor kinase activity"/>
    <property type="evidence" value="ECO:0007669"/>
    <property type="project" value="InterPro"/>
</dbReference>
<evidence type="ECO:0000256" key="9">
    <source>
        <dbReference type="ARBA" id="ARBA00022741"/>
    </source>
</evidence>
<keyword evidence="14 17" id="KW-0472">Membrane</keyword>
<keyword evidence="12 17" id="KW-1133">Transmembrane helix</keyword>
<dbReference type="InterPro" id="IPR029151">
    <property type="entry name" value="Sensor-like_sf"/>
</dbReference>
<keyword evidence="10 19" id="KW-0418">Kinase</keyword>
<dbReference type="InterPro" id="IPR004358">
    <property type="entry name" value="Sig_transdc_His_kin-like_C"/>
</dbReference>
<evidence type="ECO:0000256" key="15">
    <source>
        <dbReference type="ARBA" id="ARBA00073143"/>
    </source>
</evidence>
<evidence type="ECO:0000256" key="5">
    <source>
        <dbReference type="ARBA" id="ARBA00022519"/>
    </source>
</evidence>
<comment type="subcellular location">
    <subcellularLocation>
        <location evidence="2">Cell inner membrane</location>
        <topology evidence="2">Multi-pass membrane protein</topology>
    </subcellularLocation>
</comment>
<evidence type="ECO:0000256" key="4">
    <source>
        <dbReference type="ARBA" id="ARBA00022475"/>
    </source>
</evidence>
<dbReference type="InterPro" id="IPR003661">
    <property type="entry name" value="HisK_dim/P_dom"/>
</dbReference>
<evidence type="ECO:0000256" key="13">
    <source>
        <dbReference type="ARBA" id="ARBA00023012"/>
    </source>
</evidence>
<sequence>MSYRIWVILLFLLTCAISWGVGSMAGYRSVERESLEEAFRYGQLVANELNRYRPIPELMAEHPLLLDALLNPRDADLIRKANEEMKRMATIVESSDVYLMDRTGLTIAANNYELETSFIGRNFGFRPYFHEALNSGESALYFALGTTTDLRGLYFSHPILTDTRPRSVVGVIVIKIQVSDLETQWQRPASFTESEMVVLDADGISFLASRPGWLFRTFEPISDARMIGIREEQRYPRQPLEPMNITTDVRPWGVSDQSRRVVIQEDGVNQEYLRVESSLPELNWRLQVLIGTRPVLWTQVQFLIAGTVLFLGGFLTWLYLRERYRREAELSQRGEQLERRVAERTADLESSNRQLKAEITERERAQTELKETQQELIQAAKLAVLGQMSAGLNHEMNQPLTAIQAYARNSRRFLERDDSATVDANLNEIVSLCNKMSELTRQFKVFARKSEGPPSQVDLRQPVEAALKIISAQDSSEGVGIDWNPPEVPALVHGDLIRIEQVLVNLIANAIQAVENTPDPRVSIDIIEQNGQWQCRVRDNGPGLPANSEQVFEPFFTTKSLKQGLGLGLSISRQIVDALGGRLTGQNRADAPGAEFILTLNKRETPE</sequence>
<comment type="catalytic activity">
    <reaction evidence="1">
        <text>ATP + protein L-histidine = ADP + protein N-phospho-L-histidine.</text>
        <dbReference type="EC" id="2.7.13.3"/>
    </reaction>
</comment>
<reference evidence="19" key="1">
    <citation type="journal article" date="2014" name="Int. J. Syst. Evol. Microbiol.">
        <title>Complete genome sequence of Corynebacterium casei LMG S-19264T (=DSM 44701T), isolated from a smear-ripened cheese.</title>
        <authorList>
            <consortium name="US DOE Joint Genome Institute (JGI-PGF)"/>
            <person name="Walter F."/>
            <person name="Albersmeier A."/>
            <person name="Kalinowski J."/>
            <person name="Ruckert C."/>
        </authorList>
    </citation>
    <scope>NUCLEOTIDE SEQUENCE</scope>
    <source>
        <strain evidence="19">KCTC 22169</strain>
    </source>
</reference>
<accession>A0A918KRD6</accession>
<name>A0A918KRD6_9GAMM</name>
<dbReference type="EC" id="2.7.13.3" evidence="3"/>
<keyword evidence="8 17" id="KW-0812">Transmembrane</keyword>
<dbReference type="PANTHER" id="PTHR43065:SF46">
    <property type="entry name" value="C4-DICARBOXYLATE TRANSPORT SENSOR PROTEIN DCTB"/>
    <property type="match status" value="1"/>
</dbReference>
<dbReference type="SUPFAM" id="SSF47384">
    <property type="entry name" value="Homodimeric domain of signal transducing histidine kinase"/>
    <property type="match status" value="1"/>
</dbReference>
<gene>
    <name evidence="19" type="ORF">GCM10007392_45290</name>
</gene>
<keyword evidence="5" id="KW-0997">Cell inner membrane</keyword>
<dbReference type="Proteomes" id="UP000626148">
    <property type="component" value="Unassembled WGS sequence"/>
</dbReference>
<dbReference type="RefSeq" id="WP_189613108.1">
    <property type="nucleotide sequence ID" value="NZ_BMXR01000016.1"/>
</dbReference>
<evidence type="ECO:0000256" key="2">
    <source>
        <dbReference type="ARBA" id="ARBA00004429"/>
    </source>
</evidence>
<feature type="transmembrane region" description="Helical" evidence="17">
    <location>
        <begin position="302"/>
        <end position="320"/>
    </location>
</feature>
<keyword evidence="4" id="KW-1003">Cell membrane</keyword>
<dbReference type="Gene3D" id="3.30.450.20">
    <property type="entry name" value="PAS domain"/>
    <property type="match status" value="2"/>
</dbReference>
<dbReference type="PANTHER" id="PTHR43065">
    <property type="entry name" value="SENSOR HISTIDINE KINASE"/>
    <property type="match status" value="1"/>
</dbReference>
<keyword evidence="9" id="KW-0547">Nucleotide-binding</keyword>
<dbReference type="SMART" id="SM00388">
    <property type="entry name" value="HisKA"/>
    <property type="match status" value="1"/>
</dbReference>
<dbReference type="SUPFAM" id="SSF55874">
    <property type="entry name" value="ATPase domain of HSP90 chaperone/DNA topoisomerase II/histidine kinase"/>
    <property type="match status" value="1"/>
</dbReference>
<keyword evidence="6" id="KW-0597">Phosphoprotein</keyword>
<keyword evidence="13" id="KW-0902">Two-component regulatory system</keyword>
<evidence type="ECO:0000256" key="14">
    <source>
        <dbReference type="ARBA" id="ARBA00023136"/>
    </source>
</evidence>
<evidence type="ECO:0000256" key="1">
    <source>
        <dbReference type="ARBA" id="ARBA00000085"/>
    </source>
</evidence>
<evidence type="ECO:0000256" key="7">
    <source>
        <dbReference type="ARBA" id="ARBA00022679"/>
    </source>
</evidence>
<evidence type="ECO:0000256" key="6">
    <source>
        <dbReference type="ARBA" id="ARBA00022553"/>
    </source>
</evidence>
<dbReference type="FunFam" id="1.10.287.130:FF:000049">
    <property type="entry name" value="C4-dicarboxylate transport sensor protein DctB"/>
    <property type="match status" value="1"/>
</dbReference>
<evidence type="ECO:0000256" key="17">
    <source>
        <dbReference type="SAM" id="Phobius"/>
    </source>
</evidence>
<dbReference type="SUPFAM" id="SSF103190">
    <property type="entry name" value="Sensory domain-like"/>
    <property type="match status" value="1"/>
</dbReference>
<proteinExistence type="predicted"/>
<keyword evidence="16" id="KW-0175">Coiled coil</keyword>
<dbReference type="PROSITE" id="PS50109">
    <property type="entry name" value="HIS_KIN"/>
    <property type="match status" value="1"/>
</dbReference>
<dbReference type="Gene3D" id="1.10.287.130">
    <property type="match status" value="1"/>
</dbReference>
<dbReference type="InterPro" id="IPR003594">
    <property type="entry name" value="HATPase_dom"/>
</dbReference>
<organism evidence="19 20">
    <name type="scientific">Saccharospirillum salsuginis</name>
    <dbReference type="NCBI Taxonomy" id="418750"/>
    <lineage>
        <taxon>Bacteria</taxon>
        <taxon>Pseudomonadati</taxon>
        <taxon>Pseudomonadota</taxon>
        <taxon>Gammaproteobacteria</taxon>
        <taxon>Oceanospirillales</taxon>
        <taxon>Saccharospirillaceae</taxon>
        <taxon>Saccharospirillum</taxon>
    </lineage>
</organism>
<dbReference type="CDD" id="cd00082">
    <property type="entry name" value="HisKA"/>
    <property type="match status" value="1"/>
</dbReference>
<evidence type="ECO:0000256" key="8">
    <source>
        <dbReference type="ARBA" id="ARBA00022692"/>
    </source>
</evidence>
<feature type="domain" description="Histidine kinase" evidence="18">
    <location>
        <begin position="391"/>
        <end position="604"/>
    </location>
</feature>
<feature type="coiled-coil region" evidence="16">
    <location>
        <begin position="348"/>
        <end position="382"/>
    </location>
</feature>
<protein>
    <recommendedName>
        <fullName evidence="15">C4-dicarboxylate transport sensor protein DctB</fullName>
        <ecNumber evidence="3">2.7.13.3</ecNumber>
    </recommendedName>
</protein>
<evidence type="ECO:0000313" key="20">
    <source>
        <dbReference type="Proteomes" id="UP000626148"/>
    </source>
</evidence>
<dbReference type="Pfam" id="PF00512">
    <property type="entry name" value="HisKA"/>
    <property type="match status" value="1"/>
</dbReference>
<evidence type="ECO:0000256" key="12">
    <source>
        <dbReference type="ARBA" id="ARBA00022989"/>
    </source>
</evidence>
<keyword evidence="7" id="KW-0808">Transferase</keyword>
<dbReference type="EMBL" id="BMXR01000016">
    <property type="protein sequence ID" value="GGX72882.1"/>
    <property type="molecule type" value="Genomic_DNA"/>
</dbReference>
<dbReference type="GO" id="GO:0005886">
    <property type="term" value="C:plasma membrane"/>
    <property type="evidence" value="ECO:0007669"/>
    <property type="project" value="UniProtKB-SubCell"/>
</dbReference>
<keyword evidence="20" id="KW-1185">Reference proteome</keyword>
<keyword evidence="11" id="KW-0067">ATP-binding</keyword>
<dbReference type="InterPro" id="IPR005467">
    <property type="entry name" value="His_kinase_dom"/>
</dbReference>
<dbReference type="SMART" id="SM00387">
    <property type="entry name" value="HATPase_c"/>
    <property type="match status" value="1"/>
</dbReference>
<dbReference type="InterPro" id="IPR036097">
    <property type="entry name" value="HisK_dim/P_sf"/>
</dbReference>
<dbReference type="PRINTS" id="PR00344">
    <property type="entry name" value="BCTRLSENSOR"/>
</dbReference>
<dbReference type="InterPro" id="IPR036890">
    <property type="entry name" value="HATPase_C_sf"/>
</dbReference>
<dbReference type="Pfam" id="PF02518">
    <property type="entry name" value="HATPase_c"/>
    <property type="match status" value="1"/>
</dbReference>
<dbReference type="PIRSF" id="PIRSF036431">
    <property type="entry name" value="STHK_DctB"/>
    <property type="match status" value="1"/>
</dbReference>
<dbReference type="AlphaFoldDB" id="A0A918KRD6"/>
<comment type="caution">
    <text evidence="19">The sequence shown here is derived from an EMBL/GenBank/DDBJ whole genome shotgun (WGS) entry which is preliminary data.</text>
</comment>
<evidence type="ECO:0000313" key="19">
    <source>
        <dbReference type="EMBL" id="GGX72882.1"/>
    </source>
</evidence>
<reference evidence="19" key="2">
    <citation type="submission" date="2020-09" db="EMBL/GenBank/DDBJ databases">
        <authorList>
            <person name="Sun Q."/>
            <person name="Kim S."/>
        </authorList>
    </citation>
    <scope>NUCLEOTIDE SEQUENCE</scope>
    <source>
        <strain evidence="19">KCTC 22169</strain>
    </source>
</reference>
<dbReference type="GO" id="GO:0005524">
    <property type="term" value="F:ATP binding"/>
    <property type="evidence" value="ECO:0007669"/>
    <property type="project" value="UniProtKB-KW"/>
</dbReference>
<evidence type="ECO:0000256" key="16">
    <source>
        <dbReference type="SAM" id="Coils"/>
    </source>
</evidence>
<evidence type="ECO:0000259" key="18">
    <source>
        <dbReference type="PROSITE" id="PS50109"/>
    </source>
</evidence>
<dbReference type="Gene3D" id="3.30.565.10">
    <property type="entry name" value="Histidine kinase-like ATPase, C-terminal domain"/>
    <property type="match status" value="1"/>
</dbReference>
<evidence type="ECO:0000256" key="3">
    <source>
        <dbReference type="ARBA" id="ARBA00012438"/>
    </source>
</evidence>